<proteinExistence type="predicted"/>
<evidence type="ECO:0000313" key="1">
    <source>
        <dbReference type="Proteomes" id="UP000887578"/>
    </source>
</evidence>
<dbReference type="WBParaSite" id="PDA_v2.g25036.t1">
    <property type="protein sequence ID" value="PDA_v2.g25036.t1"/>
    <property type="gene ID" value="PDA_v2.g25036"/>
</dbReference>
<protein>
    <submittedName>
        <fullName evidence="2">Uncharacterized protein</fullName>
    </submittedName>
</protein>
<sequence>MEKKNHLNRIDFRLAFTKYKQSLKHSMYNYLRSNEGDFLKPREHAYVINESQIIRAKARAKEFYEANQLSSMLDLQIYCLKQA</sequence>
<reference evidence="2" key="1">
    <citation type="submission" date="2022-11" db="UniProtKB">
        <authorList>
            <consortium name="WormBaseParasite"/>
        </authorList>
    </citation>
    <scope>IDENTIFICATION</scope>
</reference>
<name>A0A914Q1L5_9BILA</name>
<accession>A0A914Q1L5</accession>
<evidence type="ECO:0000313" key="2">
    <source>
        <dbReference type="WBParaSite" id="PDA_v2.g25036.t1"/>
    </source>
</evidence>
<dbReference type="AlphaFoldDB" id="A0A914Q1L5"/>
<keyword evidence="1" id="KW-1185">Reference proteome</keyword>
<dbReference type="Proteomes" id="UP000887578">
    <property type="component" value="Unplaced"/>
</dbReference>
<organism evidence="1 2">
    <name type="scientific">Panagrolaimus davidi</name>
    <dbReference type="NCBI Taxonomy" id="227884"/>
    <lineage>
        <taxon>Eukaryota</taxon>
        <taxon>Metazoa</taxon>
        <taxon>Ecdysozoa</taxon>
        <taxon>Nematoda</taxon>
        <taxon>Chromadorea</taxon>
        <taxon>Rhabditida</taxon>
        <taxon>Tylenchina</taxon>
        <taxon>Panagrolaimomorpha</taxon>
        <taxon>Panagrolaimoidea</taxon>
        <taxon>Panagrolaimidae</taxon>
        <taxon>Panagrolaimus</taxon>
    </lineage>
</organism>